<feature type="compositionally biased region" description="Low complexity" evidence="1">
    <location>
        <begin position="42"/>
        <end position="60"/>
    </location>
</feature>
<proteinExistence type="predicted"/>
<organism evidence="2 3">
    <name type="scientific">Vanrija albida</name>
    <dbReference type="NCBI Taxonomy" id="181172"/>
    <lineage>
        <taxon>Eukaryota</taxon>
        <taxon>Fungi</taxon>
        <taxon>Dikarya</taxon>
        <taxon>Basidiomycota</taxon>
        <taxon>Agaricomycotina</taxon>
        <taxon>Tremellomycetes</taxon>
        <taxon>Trichosporonales</taxon>
        <taxon>Trichosporonaceae</taxon>
        <taxon>Vanrija</taxon>
    </lineage>
</organism>
<accession>A0ABR3Q457</accession>
<dbReference type="RefSeq" id="XP_069209463.1">
    <property type="nucleotide sequence ID" value="XM_069352045.1"/>
</dbReference>
<evidence type="ECO:0000313" key="3">
    <source>
        <dbReference type="Proteomes" id="UP001565368"/>
    </source>
</evidence>
<comment type="caution">
    <text evidence="2">The sequence shown here is derived from an EMBL/GenBank/DDBJ whole genome shotgun (WGS) entry which is preliminary data.</text>
</comment>
<evidence type="ECO:0000313" key="2">
    <source>
        <dbReference type="EMBL" id="KAL1409519.1"/>
    </source>
</evidence>
<dbReference type="GeneID" id="95984545"/>
<feature type="region of interest" description="Disordered" evidence="1">
    <location>
        <begin position="105"/>
        <end position="156"/>
    </location>
</feature>
<feature type="compositionally biased region" description="Polar residues" evidence="1">
    <location>
        <begin position="116"/>
        <end position="129"/>
    </location>
</feature>
<name>A0ABR3Q457_9TREE</name>
<keyword evidence="3" id="KW-1185">Reference proteome</keyword>
<feature type="region of interest" description="Disordered" evidence="1">
    <location>
        <begin position="42"/>
        <end position="74"/>
    </location>
</feature>
<evidence type="ECO:0000256" key="1">
    <source>
        <dbReference type="SAM" id="MobiDB-lite"/>
    </source>
</evidence>
<dbReference type="Proteomes" id="UP001565368">
    <property type="component" value="Unassembled WGS sequence"/>
</dbReference>
<gene>
    <name evidence="2" type="ORF">Q8F55_003502</name>
</gene>
<sequence length="322" mass="34294">MITYSSSEAESSPRRSPSPTSPSTLAPLSSPDLASEFELLSVGSSRRGSSSSAGSYVAVAPTRRSSTSSAGTEEYEIIVLAPTGEVDIAGSSSSAYRSAVDTLLDSDDDDDEVATVSGSSWATRGTSTGRAVHGDSGADDEDDGWTDAATERSSGRTITGAASVTNASEARESIDSFLEDSSAFMSDKANKLRLWQALCIELGLVDLEELEPMPLPDLPSSAPVAPPPPRRPLPTSLTQARLLLNNHGHVNLVEYLDARSDPARAEIADRSGKYADLVYPSASAMIRDARKNRKILKLGTAKSEWLEPLLKDFGYRRSHGRR</sequence>
<protein>
    <submittedName>
        <fullName evidence="2">Uncharacterized protein</fullName>
    </submittedName>
</protein>
<dbReference type="EMBL" id="JBBXJM010000003">
    <property type="protein sequence ID" value="KAL1409519.1"/>
    <property type="molecule type" value="Genomic_DNA"/>
</dbReference>
<feature type="region of interest" description="Disordered" evidence="1">
    <location>
        <begin position="1"/>
        <end position="30"/>
    </location>
</feature>
<reference evidence="2 3" key="1">
    <citation type="submission" date="2023-08" db="EMBL/GenBank/DDBJ databases">
        <title>Annotated Genome Sequence of Vanrija albida AlHP1.</title>
        <authorList>
            <person name="Herzog R."/>
        </authorList>
    </citation>
    <scope>NUCLEOTIDE SEQUENCE [LARGE SCALE GENOMIC DNA]</scope>
    <source>
        <strain evidence="2 3">AlHP1</strain>
    </source>
</reference>